<reference evidence="3 4" key="1">
    <citation type="submission" date="2019-02" db="EMBL/GenBank/DDBJ databases">
        <title>Deep-cultivation of Planctomycetes and their phenomic and genomic characterization uncovers novel biology.</title>
        <authorList>
            <person name="Wiegand S."/>
            <person name="Jogler M."/>
            <person name="Boedeker C."/>
            <person name="Pinto D."/>
            <person name="Vollmers J."/>
            <person name="Rivas-Marin E."/>
            <person name="Kohn T."/>
            <person name="Peeters S.H."/>
            <person name="Heuer A."/>
            <person name="Rast P."/>
            <person name="Oberbeckmann S."/>
            <person name="Bunk B."/>
            <person name="Jeske O."/>
            <person name="Meyerdierks A."/>
            <person name="Storesund J.E."/>
            <person name="Kallscheuer N."/>
            <person name="Luecker S."/>
            <person name="Lage O.M."/>
            <person name="Pohl T."/>
            <person name="Merkel B.J."/>
            <person name="Hornburger P."/>
            <person name="Mueller R.-W."/>
            <person name="Bruemmer F."/>
            <person name="Labrenz M."/>
            <person name="Spormann A.M."/>
            <person name="Op Den Camp H."/>
            <person name="Overmann J."/>
            <person name="Amann R."/>
            <person name="Jetten M.S.M."/>
            <person name="Mascher T."/>
            <person name="Medema M.H."/>
            <person name="Devos D.P."/>
            <person name="Kaster A.-K."/>
            <person name="Ovreas L."/>
            <person name="Rohde M."/>
            <person name="Galperin M.Y."/>
            <person name="Jogler C."/>
        </authorList>
    </citation>
    <scope>NUCLEOTIDE SEQUENCE [LARGE SCALE GENOMIC DNA]</scope>
    <source>
        <strain evidence="3 4">Q31b</strain>
    </source>
</reference>
<dbReference type="InterPro" id="IPR011990">
    <property type="entry name" value="TPR-like_helical_dom_sf"/>
</dbReference>
<feature type="region of interest" description="Disordered" evidence="1">
    <location>
        <begin position="209"/>
        <end position="269"/>
    </location>
</feature>
<feature type="region of interest" description="Disordered" evidence="1">
    <location>
        <begin position="150"/>
        <end position="197"/>
    </location>
</feature>
<proteinExistence type="predicted"/>
<evidence type="ECO:0000313" key="3">
    <source>
        <dbReference type="EMBL" id="TWU45034.1"/>
    </source>
</evidence>
<name>A0A5C6E8X2_9BACT</name>
<evidence type="ECO:0000256" key="1">
    <source>
        <dbReference type="SAM" id="MobiDB-lite"/>
    </source>
</evidence>
<dbReference type="AlphaFoldDB" id="A0A5C6E8X2"/>
<gene>
    <name evidence="3" type="ORF">Q31b_02050</name>
</gene>
<evidence type="ECO:0000313" key="4">
    <source>
        <dbReference type="Proteomes" id="UP000315471"/>
    </source>
</evidence>
<feature type="compositionally biased region" description="Gly residues" evidence="1">
    <location>
        <begin position="236"/>
        <end position="269"/>
    </location>
</feature>
<feature type="chain" id="PRO_5022924518" description="Tetratricopeptide repeat protein" evidence="2">
    <location>
        <begin position="20"/>
        <end position="269"/>
    </location>
</feature>
<keyword evidence="2" id="KW-0732">Signal</keyword>
<dbReference type="Proteomes" id="UP000315471">
    <property type="component" value="Unassembled WGS sequence"/>
</dbReference>
<feature type="signal peptide" evidence="2">
    <location>
        <begin position="1"/>
        <end position="19"/>
    </location>
</feature>
<accession>A0A5C6E8X2</accession>
<sequence length="269" mass="27598" precursor="true">MKKLFLVMASIATCSVWLAGGAASSPAQSVVMQSASPQSEVLAEMYGQGVHAYYAGRYQDADEFLSMAINNGLKDPRAFYFRGIVAVANGNSSSAEADWVQGAQIEAATGNALAIGRALSRFQGPERMKLEEIRQKARLQALAVAHARSQQRYGEIESAGRAPGSTTRPDNAIQPPQMPAEDDNPFLNDDLDVVSGEPKLESDDAFADAAKGDPAATNPIADNAPTDSGAADGGADPFGGGGAADPFGGGGAADPFGGGGADPFGGDPF</sequence>
<protein>
    <recommendedName>
        <fullName evidence="5">Tetratricopeptide repeat protein</fullName>
    </recommendedName>
</protein>
<dbReference type="Gene3D" id="1.25.40.10">
    <property type="entry name" value="Tetratricopeptide repeat domain"/>
    <property type="match status" value="1"/>
</dbReference>
<evidence type="ECO:0000256" key="2">
    <source>
        <dbReference type="SAM" id="SignalP"/>
    </source>
</evidence>
<keyword evidence="4" id="KW-1185">Reference proteome</keyword>
<organism evidence="3 4">
    <name type="scientific">Novipirellula aureliae</name>
    <dbReference type="NCBI Taxonomy" id="2527966"/>
    <lineage>
        <taxon>Bacteria</taxon>
        <taxon>Pseudomonadati</taxon>
        <taxon>Planctomycetota</taxon>
        <taxon>Planctomycetia</taxon>
        <taxon>Pirellulales</taxon>
        <taxon>Pirellulaceae</taxon>
        <taxon>Novipirellula</taxon>
    </lineage>
</organism>
<dbReference type="EMBL" id="SJPY01000001">
    <property type="protein sequence ID" value="TWU45034.1"/>
    <property type="molecule type" value="Genomic_DNA"/>
</dbReference>
<evidence type="ECO:0008006" key="5">
    <source>
        <dbReference type="Google" id="ProtNLM"/>
    </source>
</evidence>
<comment type="caution">
    <text evidence="3">The sequence shown here is derived from an EMBL/GenBank/DDBJ whole genome shotgun (WGS) entry which is preliminary data.</text>
</comment>
<feature type="compositionally biased region" description="Acidic residues" evidence="1">
    <location>
        <begin position="180"/>
        <end position="192"/>
    </location>
</feature>
<dbReference type="RefSeq" id="WP_197170716.1">
    <property type="nucleotide sequence ID" value="NZ_SJPY01000001.1"/>
</dbReference>
<dbReference type="SUPFAM" id="SSF48452">
    <property type="entry name" value="TPR-like"/>
    <property type="match status" value="1"/>
</dbReference>